<comment type="caution">
    <text evidence="8">The sequence shown here is derived from an EMBL/GenBank/DDBJ whole genome shotgun (WGS) entry which is preliminary data.</text>
</comment>
<proteinExistence type="predicted"/>
<accession>A0ABR1ISL6</accession>
<evidence type="ECO:0000256" key="6">
    <source>
        <dbReference type="SAM" id="MobiDB-lite"/>
    </source>
</evidence>
<evidence type="ECO:0000256" key="2">
    <source>
        <dbReference type="ARBA" id="ARBA00022692"/>
    </source>
</evidence>
<evidence type="ECO:0000256" key="5">
    <source>
        <dbReference type="ARBA" id="ARBA00023136"/>
    </source>
</evidence>
<dbReference type="EMBL" id="JBANRG010000081">
    <property type="protein sequence ID" value="KAK7438030.1"/>
    <property type="molecule type" value="Genomic_DNA"/>
</dbReference>
<keyword evidence="5 7" id="KW-0472">Membrane</keyword>
<evidence type="ECO:0000313" key="8">
    <source>
        <dbReference type="EMBL" id="KAK7438030.1"/>
    </source>
</evidence>
<evidence type="ECO:0000256" key="4">
    <source>
        <dbReference type="ARBA" id="ARBA00022989"/>
    </source>
</evidence>
<evidence type="ECO:0000256" key="7">
    <source>
        <dbReference type="SAM" id="Phobius"/>
    </source>
</evidence>
<sequence>MIKEPPTHLPAPKPDSRATRRPKSKSRIAYYLWRANMWIEGTFVLHMLEPWEKLLLVFISFILFSLLVTGIVRYLPHHISVMQRRTIYYIWGNTSTAVSSGDDRAFLTLVNELASETLKTEL</sequence>
<evidence type="ECO:0000256" key="1">
    <source>
        <dbReference type="ARBA" id="ARBA00004477"/>
    </source>
</evidence>
<gene>
    <name evidence="8" type="ORF">VKT23_018198</name>
</gene>
<comment type="subcellular location">
    <subcellularLocation>
        <location evidence="1">Endoplasmic reticulum membrane</location>
        <topology evidence="1">Multi-pass membrane protein</topology>
    </subcellularLocation>
</comment>
<reference evidence="8 9" key="1">
    <citation type="submission" date="2024-01" db="EMBL/GenBank/DDBJ databases">
        <title>A draft genome for the cacao thread blight pathogen Marasmiellus scandens.</title>
        <authorList>
            <person name="Baruah I.K."/>
            <person name="Leung J."/>
            <person name="Bukari Y."/>
            <person name="Amoako-Attah I."/>
            <person name="Meinhardt L.W."/>
            <person name="Bailey B.A."/>
            <person name="Cohen S.P."/>
        </authorList>
    </citation>
    <scope>NUCLEOTIDE SEQUENCE [LARGE SCALE GENOMIC DNA]</scope>
    <source>
        <strain evidence="8 9">GH-19</strain>
    </source>
</reference>
<keyword evidence="4 7" id="KW-1133">Transmembrane helix</keyword>
<keyword evidence="3" id="KW-0256">Endoplasmic reticulum</keyword>
<keyword evidence="9" id="KW-1185">Reference proteome</keyword>
<name>A0ABR1ISL6_9AGAR</name>
<dbReference type="InterPro" id="IPR024512">
    <property type="entry name" value="Ser_palmitoyltrfase_ssu-like"/>
</dbReference>
<dbReference type="Pfam" id="PF11779">
    <property type="entry name" value="SPT_ssu-like"/>
    <property type="match status" value="1"/>
</dbReference>
<keyword evidence="2 7" id="KW-0812">Transmembrane</keyword>
<evidence type="ECO:0000313" key="9">
    <source>
        <dbReference type="Proteomes" id="UP001498398"/>
    </source>
</evidence>
<protein>
    <submittedName>
        <fullName evidence="8">Uncharacterized protein</fullName>
    </submittedName>
</protein>
<organism evidence="8 9">
    <name type="scientific">Marasmiellus scandens</name>
    <dbReference type="NCBI Taxonomy" id="2682957"/>
    <lineage>
        <taxon>Eukaryota</taxon>
        <taxon>Fungi</taxon>
        <taxon>Dikarya</taxon>
        <taxon>Basidiomycota</taxon>
        <taxon>Agaricomycotina</taxon>
        <taxon>Agaricomycetes</taxon>
        <taxon>Agaricomycetidae</taxon>
        <taxon>Agaricales</taxon>
        <taxon>Marasmiineae</taxon>
        <taxon>Omphalotaceae</taxon>
        <taxon>Marasmiellus</taxon>
    </lineage>
</organism>
<feature type="transmembrane region" description="Helical" evidence="7">
    <location>
        <begin position="54"/>
        <end position="75"/>
    </location>
</feature>
<dbReference type="Proteomes" id="UP001498398">
    <property type="component" value="Unassembled WGS sequence"/>
</dbReference>
<feature type="region of interest" description="Disordered" evidence="6">
    <location>
        <begin position="1"/>
        <end position="24"/>
    </location>
</feature>
<evidence type="ECO:0000256" key="3">
    <source>
        <dbReference type="ARBA" id="ARBA00022824"/>
    </source>
</evidence>